<dbReference type="Proteomes" id="UP000037035">
    <property type="component" value="Unassembled WGS sequence"/>
</dbReference>
<feature type="transmembrane region" description="Helical" evidence="1">
    <location>
        <begin position="47"/>
        <end position="76"/>
    </location>
</feature>
<keyword evidence="1" id="KW-1133">Transmembrane helix</keyword>
<proteinExistence type="predicted"/>
<feature type="transmembrane region" description="Helical" evidence="1">
    <location>
        <begin position="211"/>
        <end position="236"/>
    </location>
</feature>
<comment type="caution">
    <text evidence="2">The sequence shown here is derived from an EMBL/GenBank/DDBJ whole genome shotgun (WGS) entry which is preliminary data.</text>
</comment>
<keyword evidence="3" id="KW-1185">Reference proteome</keyword>
<gene>
    <name evidence="2" type="ORF">VP01_1304g3</name>
</gene>
<accession>A0A0L6VNJ9</accession>
<sequence length="1068" mass="123074">MPKKSGFQTNIITLVFPSIKNDNILQSQCSLSSLFFFREDLHGFASLYPLIIIIIFVLGVLCFCSFNLLVFAFFFFSLQSFHNNVVLYIFKNVDWTTTLFKYSKKASTYHFQVLFSFFLKQTIGDRRNGFIFRTMAKNIYPGWLLTCTKLGQLQFRCETLEAKKNPCQVVLHVSIHICLRQDKKKMKQTKLFEEHDILSIIKVVGNSSLDLLSLFFFFSFLSLFSLLLQTFLFFFFNPAQTPSRLLCALAASLGGRWLHLATPSLPVKSFQTHETHEILQSPKSIPPIPHHMCCRKGFASNCSRSHATGRCYPGFQIIIIKPSVITENLLKFLLKLSQSELVEKMWRIVGEKCGQRKINKNIHNLSRKNSEKEYNKDIEFELEMMTTTKGSMTTREYEYEKKRDSGMSRKEEIPTIPQPVIYCFSAQLTDLWLHPTLSFTLLLKSLILIKVYLSHISIYEHTHVLPEPNDHSRLPLSFKRLIKVLINTLSRNLFFPILNSQRINCHTLGALPVDIPDEYRTDELFICKVRHPQIYHSHFSSCKFTHKSSQKDLFLRIHTHTDSLLASSATLRNFFFRKDVSFSLLGHSLSGLSIRCRVLVVKRLKNQVEKKSGLTIKETSKCTHIINFTSKFIFLIYQSHKFLHPSYHHKYEDLDPIKISNDFIIQVHPNLSSCYISFYHLTLNSLVDSYFPSPCEPSSSELSHNSPVDCIITLFPSSTELGDFLLFSSFILHHLPFIVEETNFPYSTEILMKNSRLSHPCLMSSEETIFIIYSLHLFLLSDINLAYDIWPHHMAKIYPKKEQKRDDVRIFSLVPKYKNKNKKQKEGLTLRVSWDNPIQNKIGKSRRLEHPLHRELPAFLKDSYGVSEASTSGYKELPCSCSALSPWAIISILSSSVLLSQHPLKYSSNSLKKPLLAGPRRSHYLTAPPVSQQVLKPCLACSSLRNSNLPITQKKIVFLFFFHQLCSTSYLKQEQVKEVGSRYTIPRCGSYVHEGNKDILAAARSLRINWKKKNRKGIIIQEKTTGTERGKKCRLIFREGRLEAGQEVNDGEDQGDHIVILDGTRSVL</sequence>
<dbReference type="AlphaFoldDB" id="A0A0L6VNJ9"/>
<organism evidence="2 3">
    <name type="scientific">Puccinia sorghi</name>
    <dbReference type="NCBI Taxonomy" id="27349"/>
    <lineage>
        <taxon>Eukaryota</taxon>
        <taxon>Fungi</taxon>
        <taxon>Dikarya</taxon>
        <taxon>Basidiomycota</taxon>
        <taxon>Pucciniomycotina</taxon>
        <taxon>Pucciniomycetes</taxon>
        <taxon>Pucciniales</taxon>
        <taxon>Pucciniaceae</taxon>
        <taxon>Puccinia</taxon>
    </lineage>
</organism>
<evidence type="ECO:0000313" key="2">
    <source>
        <dbReference type="EMBL" id="KNZ62167.1"/>
    </source>
</evidence>
<dbReference type="EMBL" id="LAVV01003388">
    <property type="protein sequence ID" value="KNZ62167.1"/>
    <property type="molecule type" value="Genomic_DNA"/>
</dbReference>
<dbReference type="VEuPathDB" id="FungiDB:VP01_1304g3"/>
<evidence type="ECO:0000256" key="1">
    <source>
        <dbReference type="SAM" id="Phobius"/>
    </source>
</evidence>
<name>A0A0L6VNJ9_9BASI</name>
<reference evidence="2 3" key="1">
    <citation type="submission" date="2015-08" db="EMBL/GenBank/DDBJ databases">
        <title>Next Generation Sequencing and Analysis of the Genome of Puccinia sorghi L Schw, the Causal Agent of Maize Common Rust.</title>
        <authorList>
            <person name="Rochi L."/>
            <person name="Burguener G."/>
            <person name="Darino M."/>
            <person name="Turjanski A."/>
            <person name="Kreff E."/>
            <person name="Dieguez M.J."/>
            <person name="Sacco F."/>
        </authorList>
    </citation>
    <scope>NUCLEOTIDE SEQUENCE [LARGE SCALE GENOMIC DNA]</scope>
    <source>
        <strain evidence="2 3">RO10H11247</strain>
    </source>
</reference>
<protein>
    <submittedName>
        <fullName evidence="2">Uncharacterized protein</fullName>
    </submittedName>
</protein>
<keyword evidence="1" id="KW-0472">Membrane</keyword>
<keyword evidence="1" id="KW-0812">Transmembrane</keyword>
<evidence type="ECO:0000313" key="3">
    <source>
        <dbReference type="Proteomes" id="UP000037035"/>
    </source>
</evidence>